<proteinExistence type="predicted"/>
<dbReference type="GO" id="GO:0003677">
    <property type="term" value="F:DNA binding"/>
    <property type="evidence" value="ECO:0007669"/>
    <property type="project" value="InterPro"/>
</dbReference>
<dbReference type="Pfam" id="PF12727">
    <property type="entry name" value="PBP_like"/>
    <property type="match status" value="1"/>
</dbReference>
<feature type="domain" description="PBP" evidence="1">
    <location>
        <begin position="96"/>
        <end position="274"/>
    </location>
</feature>
<dbReference type="EMBL" id="UAQE01000004">
    <property type="protein sequence ID" value="SPU38534.1"/>
    <property type="molecule type" value="Genomic_DNA"/>
</dbReference>
<dbReference type="AlphaFoldDB" id="A0A2X1AJR7"/>
<feature type="domain" description="Helix-turn-helix" evidence="2">
    <location>
        <begin position="7"/>
        <end position="55"/>
    </location>
</feature>
<accession>A0A2X1AJR7</accession>
<dbReference type="PANTHER" id="PTHR38431:SF1">
    <property type="entry name" value="BLL2305 PROTEIN"/>
    <property type="match status" value="1"/>
</dbReference>
<dbReference type="SUPFAM" id="SSF46955">
    <property type="entry name" value="Putative DNA-binding domain"/>
    <property type="match status" value="1"/>
</dbReference>
<dbReference type="InterPro" id="IPR024370">
    <property type="entry name" value="PBP_domain"/>
</dbReference>
<dbReference type="Proteomes" id="UP000251431">
    <property type="component" value="Unassembled WGS sequence"/>
</dbReference>
<evidence type="ECO:0000259" key="2">
    <source>
        <dbReference type="Pfam" id="PF12728"/>
    </source>
</evidence>
<dbReference type="PANTHER" id="PTHR38431">
    <property type="entry name" value="BLL2305 PROTEIN"/>
    <property type="match status" value="1"/>
</dbReference>
<dbReference type="InterPro" id="IPR010093">
    <property type="entry name" value="SinI_DNA-bd"/>
</dbReference>
<dbReference type="Gene3D" id="3.40.190.10">
    <property type="entry name" value="Periplasmic binding protein-like II"/>
    <property type="match status" value="1"/>
</dbReference>
<dbReference type="Pfam" id="PF12728">
    <property type="entry name" value="HTH_17"/>
    <property type="match status" value="1"/>
</dbReference>
<dbReference type="InterPro" id="IPR009061">
    <property type="entry name" value="DNA-bd_dom_put_sf"/>
</dbReference>
<sequence length="308" mass="34480">MSQEQSYTIEEVAQLLKVSKLTIYDLVKKGDLPVFRVGRQMRVDRADLQTYIQKRKTGSMPAVAQASIATPTKNHAKIIVSGQDLVLDILAKYIEKRRSTKVLRSHEGSFNGVMALYHGDCDIASLHMFDGDTGDYNTPYVKKIFVSHAFVLINVVSRKAGFYVQKGNPLEIRTFEDFQTKTFTFINREKGSGARTLLDEQLRIHGIAPSTIAGYTHEEMSHLDVASAVANGRADVGIGIEKIAKLIQVDFIPMVTERYDIVLLKTPENQLLIDMVKEILNTPDFQSEVAALGDYDISLMGQVMYETL</sequence>
<dbReference type="RefSeq" id="WP_112118442.1">
    <property type="nucleotide sequence ID" value="NZ_CP185952.1"/>
</dbReference>
<dbReference type="NCBIfam" id="TIGR01764">
    <property type="entry name" value="excise"/>
    <property type="match status" value="1"/>
</dbReference>
<dbReference type="InterPro" id="IPR041657">
    <property type="entry name" value="HTH_17"/>
</dbReference>
<dbReference type="SUPFAM" id="SSF53850">
    <property type="entry name" value="Periplasmic binding protein-like II"/>
    <property type="match status" value="1"/>
</dbReference>
<reference evidence="3 4" key="1">
    <citation type="submission" date="2018-06" db="EMBL/GenBank/DDBJ databases">
        <authorList>
            <consortium name="Pathogen Informatics"/>
            <person name="Doyle S."/>
        </authorList>
    </citation>
    <scope>NUCLEOTIDE SEQUENCE [LARGE SCALE GENOMIC DNA]</scope>
    <source>
        <strain evidence="3 4">NCTC7582</strain>
    </source>
</reference>
<organism evidence="3 4">
    <name type="scientific">Lysinibacillus capsici</name>
    <dbReference type="NCBI Taxonomy" id="2115968"/>
    <lineage>
        <taxon>Bacteria</taxon>
        <taxon>Bacillati</taxon>
        <taxon>Bacillota</taxon>
        <taxon>Bacilli</taxon>
        <taxon>Bacillales</taxon>
        <taxon>Bacillaceae</taxon>
        <taxon>Lysinibacillus</taxon>
    </lineage>
</organism>
<dbReference type="STRING" id="1421.A2J09_09250"/>
<evidence type="ECO:0000313" key="4">
    <source>
        <dbReference type="Proteomes" id="UP000251431"/>
    </source>
</evidence>
<evidence type="ECO:0000313" key="3">
    <source>
        <dbReference type="EMBL" id="SPU38534.1"/>
    </source>
</evidence>
<name>A0A2X1AJR7_9BACI</name>
<protein>
    <submittedName>
        <fullName evidence="3">DNA binding domain-containing protein</fullName>
    </submittedName>
</protein>
<gene>
    <name evidence="3" type="ORF">NCTC7582_04496</name>
</gene>
<evidence type="ECO:0000259" key="1">
    <source>
        <dbReference type="Pfam" id="PF12727"/>
    </source>
</evidence>